<feature type="region of interest" description="Disordered" evidence="1">
    <location>
        <begin position="1"/>
        <end position="28"/>
    </location>
</feature>
<organism evidence="2 3">
    <name type="scientific">Cochliobolus sativus (strain ND90Pr / ATCC 201652)</name>
    <name type="common">Common root rot and spot blotch fungus</name>
    <name type="synonym">Bipolaris sorokiniana</name>
    <dbReference type="NCBI Taxonomy" id="665912"/>
    <lineage>
        <taxon>Eukaryota</taxon>
        <taxon>Fungi</taxon>
        <taxon>Dikarya</taxon>
        <taxon>Ascomycota</taxon>
        <taxon>Pezizomycotina</taxon>
        <taxon>Dothideomycetes</taxon>
        <taxon>Pleosporomycetidae</taxon>
        <taxon>Pleosporales</taxon>
        <taxon>Pleosporineae</taxon>
        <taxon>Pleosporaceae</taxon>
        <taxon>Bipolaris</taxon>
    </lineage>
</organism>
<dbReference type="RefSeq" id="XP_007700530.1">
    <property type="nucleotide sequence ID" value="XM_007702340.1"/>
</dbReference>
<evidence type="ECO:0000313" key="2">
    <source>
        <dbReference type="EMBL" id="EMD63408.1"/>
    </source>
</evidence>
<gene>
    <name evidence="2" type="ORF">COCSADRAFT_327430</name>
</gene>
<proteinExistence type="predicted"/>
<dbReference type="AlphaFoldDB" id="M2S805"/>
<dbReference type="Proteomes" id="UP000016934">
    <property type="component" value="Unassembled WGS sequence"/>
</dbReference>
<sequence length="87" mass="9038">MLRAGGCRSKQQAAASPNAKPFTATPTTSSVIGWPSLALHRPCHAAGTALYPLHSLHSSRAGRHVAPSPRPTVCFGRSVTVGESFAC</sequence>
<accession>M2S805</accession>
<dbReference type="EMBL" id="KB445644">
    <property type="protein sequence ID" value="EMD63408.1"/>
    <property type="molecule type" value="Genomic_DNA"/>
</dbReference>
<reference evidence="2 3" key="1">
    <citation type="journal article" date="2012" name="PLoS Pathog.">
        <title>Diverse lifestyles and strategies of plant pathogenesis encoded in the genomes of eighteen Dothideomycetes fungi.</title>
        <authorList>
            <person name="Ohm R.A."/>
            <person name="Feau N."/>
            <person name="Henrissat B."/>
            <person name="Schoch C.L."/>
            <person name="Horwitz B.A."/>
            <person name="Barry K.W."/>
            <person name="Condon B.J."/>
            <person name="Copeland A.C."/>
            <person name="Dhillon B."/>
            <person name="Glaser F."/>
            <person name="Hesse C.N."/>
            <person name="Kosti I."/>
            <person name="LaButti K."/>
            <person name="Lindquist E.A."/>
            <person name="Lucas S."/>
            <person name="Salamov A.A."/>
            <person name="Bradshaw R.E."/>
            <person name="Ciuffetti L."/>
            <person name="Hamelin R.C."/>
            <person name="Kema G.H.J."/>
            <person name="Lawrence C."/>
            <person name="Scott J.A."/>
            <person name="Spatafora J.W."/>
            <person name="Turgeon B.G."/>
            <person name="de Wit P.J.G.M."/>
            <person name="Zhong S."/>
            <person name="Goodwin S.B."/>
            <person name="Grigoriev I.V."/>
        </authorList>
    </citation>
    <scope>NUCLEOTIDE SEQUENCE [LARGE SCALE GENOMIC DNA]</scope>
    <source>
        <strain evidence="3">ND90Pr / ATCC 201652</strain>
    </source>
</reference>
<protein>
    <submittedName>
        <fullName evidence="2">Uncharacterized protein</fullName>
    </submittedName>
</protein>
<dbReference type="KEGG" id="bsc:COCSADRAFT_327430"/>
<dbReference type="HOGENOM" id="CLU_2483213_0_0_1"/>
<reference evidence="3" key="2">
    <citation type="journal article" date="2013" name="PLoS Genet.">
        <title>Comparative genome structure, secondary metabolite, and effector coding capacity across Cochliobolus pathogens.</title>
        <authorList>
            <person name="Condon B.J."/>
            <person name="Leng Y."/>
            <person name="Wu D."/>
            <person name="Bushley K.E."/>
            <person name="Ohm R.A."/>
            <person name="Otillar R."/>
            <person name="Martin J."/>
            <person name="Schackwitz W."/>
            <person name="Grimwood J."/>
            <person name="MohdZainudin N."/>
            <person name="Xue C."/>
            <person name="Wang R."/>
            <person name="Manning V.A."/>
            <person name="Dhillon B."/>
            <person name="Tu Z.J."/>
            <person name="Steffenson B.J."/>
            <person name="Salamov A."/>
            <person name="Sun H."/>
            <person name="Lowry S."/>
            <person name="LaButti K."/>
            <person name="Han J."/>
            <person name="Copeland A."/>
            <person name="Lindquist E."/>
            <person name="Barry K."/>
            <person name="Schmutz J."/>
            <person name="Baker S.E."/>
            <person name="Ciuffetti L.M."/>
            <person name="Grigoriev I.V."/>
            <person name="Zhong S."/>
            <person name="Turgeon B.G."/>
        </authorList>
    </citation>
    <scope>NUCLEOTIDE SEQUENCE [LARGE SCALE GENOMIC DNA]</scope>
    <source>
        <strain evidence="3">ND90Pr / ATCC 201652</strain>
    </source>
</reference>
<evidence type="ECO:0000256" key="1">
    <source>
        <dbReference type="SAM" id="MobiDB-lite"/>
    </source>
</evidence>
<dbReference type="OrthoDB" id="10375232at2759"/>
<keyword evidence="3" id="KW-1185">Reference proteome</keyword>
<name>M2S805_COCSN</name>
<dbReference type="GeneID" id="19136891"/>
<evidence type="ECO:0000313" key="3">
    <source>
        <dbReference type="Proteomes" id="UP000016934"/>
    </source>
</evidence>